<evidence type="ECO:0000256" key="1">
    <source>
        <dbReference type="SAM" id="MobiDB-lite"/>
    </source>
</evidence>
<protein>
    <submittedName>
        <fullName evidence="2">Uncharacterized protein</fullName>
    </submittedName>
</protein>
<reference evidence="3" key="1">
    <citation type="journal article" date="2010" name="Science">
        <title>Signatures of adaptation to obligate biotrophy in the Hyaloperonospora arabidopsidis genome.</title>
        <authorList>
            <person name="Baxter L."/>
            <person name="Tripathy S."/>
            <person name="Ishaque N."/>
            <person name="Boot N."/>
            <person name="Cabral A."/>
            <person name="Kemen E."/>
            <person name="Thines M."/>
            <person name="Ah-Fong A."/>
            <person name="Anderson R."/>
            <person name="Badejoko W."/>
            <person name="Bittner-Eddy P."/>
            <person name="Boore J.L."/>
            <person name="Chibucos M.C."/>
            <person name="Coates M."/>
            <person name="Dehal P."/>
            <person name="Delehaunty K."/>
            <person name="Dong S."/>
            <person name="Downton P."/>
            <person name="Dumas B."/>
            <person name="Fabro G."/>
            <person name="Fronick C."/>
            <person name="Fuerstenberg S.I."/>
            <person name="Fulton L."/>
            <person name="Gaulin E."/>
            <person name="Govers F."/>
            <person name="Hughes L."/>
            <person name="Humphray S."/>
            <person name="Jiang R.H."/>
            <person name="Judelson H."/>
            <person name="Kamoun S."/>
            <person name="Kyung K."/>
            <person name="Meijer H."/>
            <person name="Minx P."/>
            <person name="Morris P."/>
            <person name="Nelson J."/>
            <person name="Phuntumart V."/>
            <person name="Qutob D."/>
            <person name="Rehmany A."/>
            <person name="Rougon-Cardoso A."/>
            <person name="Ryden P."/>
            <person name="Torto-Alalibo T."/>
            <person name="Studholme D."/>
            <person name="Wang Y."/>
            <person name="Win J."/>
            <person name="Wood J."/>
            <person name="Clifton S.W."/>
            <person name="Rogers J."/>
            <person name="Van den Ackerveken G."/>
            <person name="Jones J.D."/>
            <person name="McDowell J.M."/>
            <person name="Beynon J."/>
            <person name="Tyler B.M."/>
        </authorList>
    </citation>
    <scope>NUCLEOTIDE SEQUENCE [LARGE SCALE GENOMIC DNA]</scope>
    <source>
        <strain evidence="3">Emoy2</strain>
    </source>
</reference>
<feature type="compositionally biased region" description="Basic and acidic residues" evidence="1">
    <location>
        <begin position="115"/>
        <end position="124"/>
    </location>
</feature>
<dbReference type="VEuPathDB" id="FungiDB:HpaG804218"/>
<proteinExistence type="predicted"/>
<organism evidence="2 3">
    <name type="scientific">Hyaloperonospora arabidopsidis (strain Emoy2)</name>
    <name type="common">Downy mildew agent</name>
    <name type="synonym">Peronospora arabidopsidis</name>
    <dbReference type="NCBI Taxonomy" id="559515"/>
    <lineage>
        <taxon>Eukaryota</taxon>
        <taxon>Sar</taxon>
        <taxon>Stramenopiles</taxon>
        <taxon>Oomycota</taxon>
        <taxon>Peronosporomycetes</taxon>
        <taxon>Peronosporales</taxon>
        <taxon>Peronosporaceae</taxon>
        <taxon>Hyaloperonospora</taxon>
    </lineage>
</organism>
<reference evidence="2" key="2">
    <citation type="submission" date="2015-06" db="UniProtKB">
        <authorList>
            <consortium name="EnsemblProtists"/>
        </authorList>
    </citation>
    <scope>IDENTIFICATION</scope>
    <source>
        <strain evidence="2">Emoy2</strain>
    </source>
</reference>
<dbReference type="Proteomes" id="UP000011713">
    <property type="component" value="Unassembled WGS sequence"/>
</dbReference>
<dbReference type="HOGENOM" id="CLU_1672635_0_0_1"/>
<accession>M4BD51</accession>
<feature type="region of interest" description="Disordered" evidence="1">
    <location>
        <begin position="101"/>
        <end position="124"/>
    </location>
</feature>
<dbReference type="InParanoid" id="M4BD51"/>
<evidence type="ECO:0000313" key="3">
    <source>
        <dbReference type="Proteomes" id="UP000011713"/>
    </source>
</evidence>
<dbReference type="AlphaFoldDB" id="M4BD51"/>
<name>M4BD51_HYAAE</name>
<dbReference type="eggNOG" id="ENOG502S4D0">
    <property type="taxonomic scope" value="Eukaryota"/>
</dbReference>
<dbReference type="EMBL" id="JH598146">
    <property type="status" value="NOT_ANNOTATED_CDS"/>
    <property type="molecule type" value="Genomic_DNA"/>
</dbReference>
<sequence>MNLKDAALQFAATLNQIDPQVVHVRGAQAATLNQIDPQVVHVRGAQGMFSCYGSTHMWDIGEHSSVVYVGKIGKTGYVEHPQTGGLLSRGQRRLDSMFPASYAGDAPSKTTRRSSCPDRETYRTRDTTTAGACRVLNGHERASIHYVCVSAWHHHVYG</sequence>
<dbReference type="EnsemblProtists" id="HpaT804218">
    <property type="protein sequence ID" value="HpaP804218"/>
    <property type="gene ID" value="HpaG804218"/>
</dbReference>
<evidence type="ECO:0000313" key="2">
    <source>
        <dbReference type="EnsemblProtists" id="HpaP804218"/>
    </source>
</evidence>
<keyword evidence="3" id="KW-1185">Reference proteome</keyword>